<dbReference type="STRING" id="1123071.SAMN02745181_3483"/>
<reference evidence="3 4" key="1">
    <citation type="submission" date="2016-11" db="EMBL/GenBank/DDBJ databases">
        <authorList>
            <person name="Jaros S."/>
            <person name="Januszkiewicz K."/>
            <person name="Wedrychowicz H."/>
        </authorList>
    </citation>
    <scope>NUCLEOTIDE SEQUENCE [LARGE SCALE GENOMIC DNA]</scope>
    <source>
        <strain evidence="3 4">DSM 18772</strain>
    </source>
</reference>
<evidence type="ECO:0000313" key="3">
    <source>
        <dbReference type="EMBL" id="SHK24638.1"/>
    </source>
</evidence>
<keyword evidence="1" id="KW-0732">Signal</keyword>
<dbReference type="EMBL" id="FQYR01000007">
    <property type="protein sequence ID" value="SHK24638.1"/>
    <property type="molecule type" value="Genomic_DNA"/>
</dbReference>
<evidence type="ECO:0000256" key="1">
    <source>
        <dbReference type="SAM" id="SignalP"/>
    </source>
</evidence>
<dbReference type="InterPro" id="IPR013424">
    <property type="entry name" value="Ice-binding_C"/>
</dbReference>
<evidence type="ECO:0000313" key="4">
    <source>
        <dbReference type="Proteomes" id="UP000184510"/>
    </source>
</evidence>
<dbReference type="NCBIfam" id="TIGR02595">
    <property type="entry name" value="PEP_CTERM"/>
    <property type="match status" value="1"/>
</dbReference>
<proteinExistence type="predicted"/>
<feature type="chain" id="PRO_5013291377" evidence="1">
    <location>
        <begin position="23"/>
        <end position="218"/>
    </location>
</feature>
<feature type="signal peptide" evidence="1">
    <location>
        <begin position="1"/>
        <end position="22"/>
    </location>
</feature>
<dbReference type="Proteomes" id="UP000184510">
    <property type="component" value="Unassembled WGS sequence"/>
</dbReference>
<name>A0A1M6QX23_9BACT</name>
<evidence type="ECO:0000259" key="2">
    <source>
        <dbReference type="Pfam" id="PF07589"/>
    </source>
</evidence>
<keyword evidence="4" id="KW-1185">Reference proteome</keyword>
<dbReference type="OrthoDB" id="194957at2"/>
<dbReference type="Pfam" id="PF07589">
    <property type="entry name" value="PEP-CTERM"/>
    <property type="match status" value="1"/>
</dbReference>
<dbReference type="RefSeq" id="WP_143185037.1">
    <property type="nucleotide sequence ID" value="NZ_FQYR01000007.1"/>
</dbReference>
<gene>
    <name evidence="3" type="ORF">SAMN02745181_3483</name>
</gene>
<accession>A0A1M6QX23</accession>
<feature type="domain" description="Ice-binding protein C-terminal" evidence="2">
    <location>
        <begin position="195"/>
        <end position="218"/>
    </location>
</feature>
<dbReference type="AlphaFoldDB" id="A0A1M6QX23"/>
<protein>
    <submittedName>
        <fullName evidence="3">PEP-CTERM protein-sorting domain-containing protein</fullName>
    </submittedName>
</protein>
<dbReference type="InParanoid" id="A0A1M6QX23"/>
<organism evidence="3 4">
    <name type="scientific">Rubritalea squalenifaciens DSM 18772</name>
    <dbReference type="NCBI Taxonomy" id="1123071"/>
    <lineage>
        <taxon>Bacteria</taxon>
        <taxon>Pseudomonadati</taxon>
        <taxon>Verrucomicrobiota</taxon>
        <taxon>Verrucomicrobiia</taxon>
        <taxon>Verrucomicrobiales</taxon>
        <taxon>Rubritaleaceae</taxon>
        <taxon>Rubritalea</taxon>
    </lineage>
</organism>
<sequence length="218" mass="22739">MKLNTLTATLGGMLMSSMITHGAITFVSVADDLSNISPNSEINTTNSQVDDFWRQRDGFGEGGITVLEAWNDTEDVAILTMTLTGLAIGETYDIYTNYIRFGAGADADGNRGGVRASLNGIDFTTFNGAGGTSGVVGFSELTGHAASDRVGLRGYLGTAVADGSGQIQIFMDDDGLSGGIEERIWLDGASYGLAAVPEPGTSALLGIAGLGMILRRRR</sequence>